<feature type="domain" description="Peptidase S54 rhomboid" evidence="8">
    <location>
        <begin position="74"/>
        <end position="214"/>
    </location>
</feature>
<sequence>MSHPQNESPVNPMPPVVVALFLVMAGIELAFNLAQRGLVGGRDAVGWRIEAWERFGFSSRVLDWMVETSQWPAEHLIRFVSYMFIHASFTHGLFAIVFLLALGKIVAEALGPWRFLVIYFGSAALGALGFAVILDDPQLLIGAMVPAYGLIGGFTFFSWVDLDAQNEPRIRAFRLIGALLAIQLFFGLLFGSDQTWVAELCGFVAGFGLTVFLVPGSMARILRAIRRD</sequence>
<dbReference type="OrthoDB" id="7836448at2"/>
<keyword evidence="2" id="KW-1003">Cell membrane</keyword>
<dbReference type="GO" id="GO:0016020">
    <property type="term" value="C:membrane"/>
    <property type="evidence" value="ECO:0007669"/>
    <property type="project" value="UniProtKB-SubCell"/>
</dbReference>
<dbReference type="InterPro" id="IPR022764">
    <property type="entry name" value="Peptidase_S54_rhomboid_dom"/>
</dbReference>
<keyword evidence="10" id="KW-1185">Reference proteome</keyword>
<evidence type="ECO:0000259" key="8">
    <source>
        <dbReference type="Pfam" id="PF01694"/>
    </source>
</evidence>
<dbReference type="Pfam" id="PF01694">
    <property type="entry name" value="Rhomboid"/>
    <property type="match status" value="1"/>
</dbReference>
<organism evidence="9 10">
    <name type="scientific">Pelagimonas phthalicica</name>
    <dbReference type="NCBI Taxonomy" id="1037362"/>
    <lineage>
        <taxon>Bacteria</taxon>
        <taxon>Pseudomonadati</taxon>
        <taxon>Pseudomonadota</taxon>
        <taxon>Alphaproteobacteria</taxon>
        <taxon>Rhodobacterales</taxon>
        <taxon>Roseobacteraceae</taxon>
        <taxon>Pelagimonas</taxon>
    </lineage>
</organism>
<dbReference type="AlphaFoldDB" id="A0A238JHN2"/>
<dbReference type="RefSeq" id="WP_099248630.1">
    <property type="nucleotide sequence ID" value="NZ_FXXP01000003.1"/>
</dbReference>
<dbReference type="SUPFAM" id="SSF144091">
    <property type="entry name" value="Rhomboid-like"/>
    <property type="match status" value="1"/>
</dbReference>
<keyword evidence="3" id="KW-0997">Cell inner membrane</keyword>
<proteinExistence type="predicted"/>
<dbReference type="Proteomes" id="UP000225972">
    <property type="component" value="Unassembled WGS sequence"/>
</dbReference>
<name>A0A238JHN2_9RHOB</name>
<evidence type="ECO:0000256" key="4">
    <source>
        <dbReference type="ARBA" id="ARBA00022692"/>
    </source>
</evidence>
<dbReference type="InterPro" id="IPR035952">
    <property type="entry name" value="Rhomboid-like_sf"/>
</dbReference>
<protein>
    <submittedName>
        <fullName evidence="9">Rhomboid family protein</fullName>
    </submittedName>
</protein>
<evidence type="ECO:0000256" key="7">
    <source>
        <dbReference type="SAM" id="Phobius"/>
    </source>
</evidence>
<evidence type="ECO:0000313" key="10">
    <source>
        <dbReference type="Proteomes" id="UP000225972"/>
    </source>
</evidence>
<feature type="transmembrane region" description="Helical" evidence="7">
    <location>
        <begin position="115"/>
        <end position="134"/>
    </location>
</feature>
<comment type="subcellular location">
    <subcellularLocation>
        <location evidence="1">Membrane</location>
        <topology evidence="1">Multi-pass membrane protein</topology>
    </subcellularLocation>
</comment>
<gene>
    <name evidence="9" type="ORF">TRP8649_04095</name>
</gene>
<evidence type="ECO:0000256" key="2">
    <source>
        <dbReference type="ARBA" id="ARBA00022475"/>
    </source>
</evidence>
<feature type="transmembrane region" description="Helical" evidence="7">
    <location>
        <begin position="79"/>
        <end position="103"/>
    </location>
</feature>
<feature type="transmembrane region" description="Helical" evidence="7">
    <location>
        <begin position="140"/>
        <end position="160"/>
    </location>
</feature>
<feature type="transmembrane region" description="Helical" evidence="7">
    <location>
        <begin position="172"/>
        <end position="190"/>
    </location>
</feature>
<evidence type="ECO:0000313" key="9">
    <source>
        <dbReference type="EMBL" id="SMX29955.1"/>
    </source>
</evidence>
<accession>A0A238JHN2</accession>
<dbReference type="PANTHER" id="PTHR43066">
    <property type="entry name" value="RHOMBOID-RELATED PROTEIN"/>
    <property type="match status" value="1"/>
</dbReference>
<dbReference type="PANTHER" id="PTHR43066:SF26">
    <property type="entry name" value="RHOMBOID PROTEASE GLPG"/>
    <property type="match status" value="1"/>
</dbReference>
<evidence type="ECO:0000256" key="6">
    <source>
        <dbReference type="ARBA" id="ARBA00023136"/>
    </source>
</evidence>
<evidence type="ECO:0000256" key="3">
    <source>
        <dbReference type="ARBA" id="ARBA00022519"/>
    </source>
</evidence>
<keyword evidence="6 7" id="KW-0472">Membrane</keyword>
<dbReference type="GO" id="GO:0004252">
    <property type="term" value="F:serine-type endopeptidase activity"/>
    <property type="evidence" value="ECO:0007669"/>
    <property type="project" value="InterPro"/>
</dbReference>
<feature type="transmembrane region" description="Helical" evidence="7">
    <location>
        <begin position="196"/>
        <end position="222"/>
    </location>
</feature>
<evidence type="ECO:0000256" key="1">
    <source>
        <dbReference type="ARBA" id="ARBA00004141"/>
    </source>
</evidence>
<reference evidence="10" key="1">
    <citation type="submission" date="2017-05" db="EMBL/GenBank/DDBJ databases">
        <authorList>
            <person name="Rodrigo-Torres L."/>
            <person name="Arahal R. D."/>
            <person name="Lucena T."/>
        </authorList>
    </citation>
    <scope>NUCLEOTIDE SEQUENCE [LARGE SCALE GENOMIC DNA]</scope>
    <source>
        <strain evidence="10">CECT 8649</strain>
    </source>
</reference>
<keyword evidence="4 7" id="KW-0812">Transmembrane</keyword>
<feature type="transmembrane region" description="Helical" evidence="7">
    <location>
        <begin position="12"/>
        <end position="31"/>
    </location>
</feature>
<evidence type="ECO:0000256" key="5">
    <source>
        <dbReference type="ARBA" id="ARBA00022989"/>
    </source>
</evidence>
<dbReference type="Gene3D" id="1.20.1540.10">
    <property type="entry name" value="Rhomboid-like"/>
    <property type="match status" value="1"/>
</dbReference>
<dbReference type="EMBL" id="FXXP01000003">
    <property type="protein sequence ID" value="SMX29955.1"/>
    <property type="molecule type" value="Genomic_DNA"/>
</dbReference>
<keyword evidence="5 7" id="KW-1133">Transmembrane helix</keyword>